<dbReference type="Proteomes" id="UP000176938">
    <property type="component" value="Unassembled WGS sequence"/>
</dbReference>
<dbReference type="PANTHER" id="PTHR33508">
    <property type="entry name" value="UPF0056 MEMBRANE PROTEIN YHCE"/>
    <property type="match status" value="1"/>
</dbReference>
<evidence type="ECO:0000256" key="5">
    <source>
        <dbReference type="ARBA" id="ARBA00022989"/>
    </source>
</evidence>
<dbReference type="PANTHER" id="PTHR33508:SF1">
    <property type="entry name" value="UPF0056 MEMBRANE PROTEIN YHCE"/>
    <property type="match status" value="1"/>
</dbReference>
<comment type="subcellular location">
    <subcellularLocation>
        <location evidence="1 7">Cell membrane</location>
        <topology evidence="1 7">Multi-pass membrane protein</topology>
    </subcellularLocation>
</comment>
<comment type="similarity">
    <text evidence="2 7">Belongs to the UPF0056 (MarC) family.</text>
</comment>
<evidence type="ECO:0000256" key="2">
    <source>
        <dbReference type="ARBA" id="ARBA00009784"/>
    </source>
</evidence>
<comment type="caution">
    <text evidence="8">The sequence shown here is derived from an EMBL/GenBank/DDBJ whole genome shotgun (WGS) entry which is preliminary data.</text>
</comment>
<evidence type="ECO:0000256" key="1">
    <source>
        <dbReference type="ARBA" id="ARBA00004651"/>
    </source>
</evidence>
<evidence type="ECO:0000256" key="7">
    <source>
        <dbReference type="RuleBase" id="RU362048"/>
    </source>
</evidence>
<evidence type="ECO:0000256" key="3">
    <source>
        <dbReference type="ARBA" id="ARBA00022475"/>
    </source>
</evidence>
<feature type="transmembrane region" description="Helical" evidence="7">
    <location>
        <begin position="107"/>
        <end position="129"/>
    </location>
</feature>
<evidence type="ECO:0000256" key="4">
    <source>
        <dbReference type="ARBA" id="ARBA00022692"/>
    </source>
</evidence>
<keyword evidence="5 7" id="KW-1133">Transmembrane helix</keyword>
<keyword evidence="4 7" id="KW-0812">Transmembrane</keyword>
<feature type="transmembrane region" description="Helical" evidence="7">
    <location>
        <begin position="167"/>
        <end position="187"/>
    </location>
</feature>
<sequence>MMMDSFVIQVIKVAVALFIITDSIGNLPIFMGLTDGLAKGERRKLFNTALLTGLVLLAAFGFAGALVFSLFDLTIEDLKIAGGVLLFLIAVEVLLRGKVVFEHKEDIGVVPMGCPLMVGPGAITTVLVMLKIYDFYAVLAGTAVCFFIIWLILFFSESIYRFLGRNGALIITKISAILIAAIAVRFIRQGVMAILGL</sequence>
<evidence type="ECO:0000313" key="8">
    <source>
        <dbReference type="EMBL" id="OGC05774.1"/>
    </source>
</evidence>
<name>A0A1F4RC64_UNCSA</name>
<organism evidence="8 9">
    <name type="scientific">candidate division WOR-1 bacterium RIFCSPLOWO2_02_FULL_46_20</name>
    <dbReference type="NCBI Taxonomy" id="1802567"/>
    <lineage>
        <taxon>Bacteria</taxon>
        <taxon>Bacillati</taxon>
        <taxon>Saganbacteria</taxon>
    </lineage>
</organism>
<keyword evidence="3" id="KW-1003">Cell membrane</keyword>
<keyword evidence="6 7" id="KW-0472">Membrane</keyword>
<dbReference type="NCBIfam" id="TIGR00427">
    <property type="entry name" value="NAAT family transporter"/>
    <property type="match status" value="1"/>
</dbReference>
<feature type="transmembrane region" description="Helical" evidence="7">
    <location>
        <begin position="6"/>
        <end position="33"/>
    </location>
</feature>
<proteinExistence type="inferred from homology"/>
<protein>
    <recommendedName>
        <fullName evidence="7">UPF0056 membrane protein</fullName>
    </recommendedName>
</protein>
<dbReference type="GO" id="GO:0005886">
    <property type="term" value="C:plasma membrane"/>
    <property type="evidence" value="ECO:0007669"/>
    <property type="project" value="UniProtKB-SubCell"/>
</dbReference>
<evidence type="ECO:0000256" key="6">
    <source>
        <dbReference type="ARBA" id="ARBA00023136"/>
    </source>
</evidence>
<feature type="transmembrane region" description="Helical" evidence="7">
    <location>
        <begin position="135"/>
        <end position="155"/>
    </location>
</feature>
<evidence type="ECO:0000313" key="9">
    <source>
        <dbReference type="Proteomes" id="UP000176938"/>
    </source>
</evidence>
<dbReference type="InterPro" id="IPR002771">
    <property type="entry name" value="Multi_antbiot-R_MarC"/>
</dbReference>
<dbReference type="AlphaFoldDB" id="A0A1F4RC64"/>
<gene>
    <name evidence="8" type="ORF">A3H38_03995</name>
</gene>
<dbReference type="EMBL" id="METP01000034">
    <property type="protein sequence ID" value="OGC05774.1"/>
    <property type="molecule type" value="Genomic_DNA"/>
</dbReference>
<reference evidence="8 9" key="1">
    <citation type="journal article" date="2016" name="Nat. Commun.">
        <title>Thousands of microbial genomes shed light on interconnected biogeochemical processes in an aquifer system.</title>
        <authorList>
            <person name="Anantharaman K."/>
            <person name="Brown C.T."/>
            <person name="Hug L.A."/>
            <person name="Sharon I."/>
            <person name="Castelle C.J."/>
            <person name="Probst A.J."/>
            <person name="Thomas B.C."/>
            <person name="Singh A."/>
            <person name="Wilkins M.J."/>
            <person name="Karaoz U."/>
            <person name="Brodie E.L."/>
            <person name="Williams K.H."/>
            <person name="Hubbard S.S."/>
            <person name="Banfield J.F."/>
        </authorList>
    </citation>
    <scope>NUCLEOTIDE SEQUENCE [LARGE SCALE GENOMIC DNA]</scope>
</reference>
<accession>A0A1F4RC64</accession>
<dbReference type="Pfam" id="PF01914">
    <property type="entry name" value="MarC"/>
    <property type="match status" value="1"/>
</dbReference>
<feature type="transmembrane region" description="Helical" evidence="7">
    <location>
        <begin position="45"/>
        <end position="71"/>
    </location>
</feature>
<feature type="transmembrane region" description="Helical" evidence="7">
    <location>
        <begin position="77"/>
        <end position="95"/>
    </location>
</feature>